<evidence type="ECO:0000259" key="3">
    <source>
        <dbReference type="Pfam" id="PF25036"/>
    </source>
</evidence>
<feature type="domain" description="Vacuolar protein sorting-associated protein 13 VPS13 adaptor binding" evidence="3">
    <location>
        <begin position="1192"/>
        <end position="1540"/>
    </location>
</feature>
<sequence>MQQLVRKYILKKLKSFIPDLNEDQISIALSQGYLQLDNMELAPIQVENFMITATVSCFILKLQWSSLHLKMEIQNVKVMIQYTQNIKKEEKSVKNKKSKNISIPISLSLEVNEIEINFVNILMIKLANLKCEMKKRQNQLNGELGELNLKFNYKESSVVQIDVRQVKWDIYLNQEIVQLFLECIYIQDVTNQKMQKLVKLRKLGVNISKNIYNKPLVRIQIEKGNCHWNAKVMHQVIYSGIDFAQQFIKVSVKQQIRQTDMDNPESLAVSIEVKKIKLHCQNNYTVLGQLQGTDIRVFIKVSKYIGDVIIEGKDLCYFEQSNYPHQMIVKKGFRMIRSEELVILIKVYDDYCPLEMIKNDLYNFVEIKLKKGQIYYIQQPFLRFMDWLIEQFISLIIKDYGVTSIPEDVIEQKLRDHRFTSIKLDIHDIWAYFKPIVTSDEGLKLVCTSFALHTDIRESYDRSSMMIWETLLCMQIKDILISAISDKAETVISQMINCSLTVSKCGFSQLYILKQIPLDRTFRIDMQLSVPQLQVSKQTYLLIMRLLFNNILYDDTLDQLYLYQISKPTPILLELRLDQVNLKCEDDLALFGNQVLFRFHRQIDHSKIFVNLQDFVAYHKQHLIISKLNPDDLYFAEYNQTNQQTGQKDIQILIPGVNGTLNLNWLFTAINFFLIDDTVQMILPFDNNVLKPLNLELIIQQADVLLQPLHQDTTFQAKGNLLLVFIKNQSQDIHYAYHQEPVFDDNTPSSCMKIESSQLTLYVNESGNEPKEVFQPISVQWKSQNFQCFCTQTHQFLNESNLNIENLKLYLTIEQGLKLIDLIKYLIQSMWDANQFGDQWNERYSIISQSRKSFNIDHLEFWLMSSKKDTIVPILTTCISSTPLILHQSYQKMLISGNIRVQASYFNPMIGILEPILEKFSFDLMFLRNKLTTPNMHLQIETNKNSKFSQLNIVFHQNLILLLNDLYNVNKKKKERKKSYRKSINIQEIMESPQNETIILFNIQNLSGYDLSITIDEQTLSIKNGNKTDFNAKLSQIDVWRKYNRLNVEFQTLNKKLIRLNKVEQNSQQGFKIDRQQCFLYFTSHISKLTRIIKIQGQLSVSNFTLFEQQIEIIHHNNVIWSKLLQMNERVAPPGELISDQHFIRFALSKRITDFSVSLKALLHSEFTYLEIPQGNQFVILSCEDEIQNTRHLKLTACLVIHNSLPCPLNITINEEQQSIAVNDSLQFYYYTSKSSIDYSIELLQFQSKEVFKYQPLQSNLQTEIQLFNEEGNTIRIMQKITLIKGSLFFYFYPKICLINTTSANLNFHTLVNNKKQDIALFNNNYTFLFNEANLILSCSNYYSNEFTIKAIGDTSVEIKVKKQQQFELLEFGINISLLETVKQLGLYSTIIEIAPRYVIINQTENVMQVQQQDSYGSPFNIDPNSRLAFNWADCRKEKMIAIKFKNTKWSEGLYLSDMRTIHFSMLSRQDDKPKTFMQCVIVKKKATFFVTFLTEPAPYKIINQCPNCSIRFAQIGSEQEEHIRYNQFIEFSWTFPSLKPILIFNVTNEQDHCEFQFDLFKSDSTFCQKISASKSIHFSIYFENSVKVIKLMENQEQQFISDQINKLIYINLQMITISIIMNEVKPQELNLITLSNFEVGIQEINRIISYQFKVKFINIDNNYSYDSLNQVLLTPQQFQSYLEYQNYAIDIKWAINKQHANILMIEYFFAYIAPLELKLDQEYLYQFMALKKALNFEKQEINVQHFQTSKYLFSQNKSYSTTQNPFYEWLIIEIPPPSGNVYMKQLILPVLKIRFSFQTLYQQNQNFILNVIANSLDFAVKNIENAPITLKGVKMENIFDTQQGLQTIIKEHYKFALLKQFLQILGSIEILGNPTSFLNRISTGVVDLIEKPIEAMSLGPLELGLGVLEGASSLIKNTVAGAFYSVNKITGSIGNQISLLSFDEDYISSRRKFMQRKPSQIFEGIYLGINALITGIGDGIVGFFSHPYQHGKRDGAAGILKGSTIGIAGVIIKPLTSVFDAASKTAEGLTNTATYFDDHPNTLRMRNIRAFYENSRYIKAYNEDDSFFLNYLSNYNIILIDVFGLYDLELKKDMHLVITQNLLFYMNKQSGIKWQQQVNSIRDYKLYQDENNPSILRLYLFFEKEQILKLKFQKVPYQDQINQKLQNMIEQS</sequence>
<dbReference type="InterPro" id="IPR009543">
    <property type="entry name" value="VPS13_VAB"/>
</dbReference>
<dbReference type="GO" id="GO:0006623">
    <property type="term" value="P:protein targeting to vacuole"/>
    <property type="evidence" value="ECO:0007669"/>
    <property type="project" value="TreeGrafter"/>
</dbReference>
<reference evidence="4" key="1">
    <citation type="submission" date="2021-01" db="EMBL/GenBank/DDBJ databases">
        <authorList>
            <consortium name="Genoscope - CEA"/>
            <person name="William W."/>
        </authorList>
    </citation>
    <scope>NUCLEOTIDE SEQUENCE</scope>
</reference>
<dbReference type="PANTHER" id="PTHR16166:SF93">
    <property type="entry name" value="INTERMEMBRANE LIPID TRANSFER PROTEIN VPS13"/>
    <property type="match status" value="1"/>
</dbReference>
<dbReference type="InterPro" id="IPR026847">
    <property type="entry name" value="VPS13"/>
</dbReference>
<organism evidence="4 5">
    <name type="scientific">Paramecium sonneborni</name>
    <dbReference type="NCBI Taxonomy" id="65129"/>
    <lineage>
        <taxon>Eukaryota</taxon>
        <taxon>Sar</taxon>
        <taxon>Alveolata</taxon>
        <taxon>Ciliophora</taxon>
        <taxon>Intramacronucleata</taxon>
        <taxon>Oligohymenophorea</taxon>
        <taxon>Peniculida</taxon>
        <taxon>Parameciidae</taxon>
        <taxon>Paramecium</taxon>
    </lineage>
</organism>
<feature type="coiled-coil region" evidence="2">
    <location>
        <begin position="79"/>
        <end position="139"/>
    </location>
</feature>
<name>A0A8S1MR59_9CILI</name>
<dbReference type="EMBL" id="CAJJDN010000045">
    <property type="protein sequence ID" value="CAD8083517.1"/>
    <property type="molecule type" value="Genomic_DNA"/>
</dbReference>
<protein>
    <recommendedName>
        <fullName evidence="3">Vacuolar protein sorting-associated protein 13 VPS13 adaptor binding domain-containing protein</fullName>
    </recommendedName>
</protein>
<dbReference type="GO" id="GO:0045053">
    <property type="term" value="P:protein retention in Golgi apparatus"/>
    <property type="evidence" value="ECO:0007669"/>
    <property type="project" value="TreeGrafter"/>
</dbReference>
<accession>A0A8S1MR59</accession>
<gene>
    <name evidence="4" type="ORF">PSON_ATCC_30995.1.T0450125</name>
</gene>
<evidence type="ECO:0000256" key="2">
    <source>
        <dbReference type="SAM" id="Coils"/>
    </source>
</evidence>
<evidence type="ECO:0000256" key="1">
    <source>
        <dbReference type="ARBA" id="ARBA00006545"/>
    </source>
</evidence>
<evidence type="ECO:0000313" key="4">
    <source>
        <dbReference type="EMBL" id="CAD8083517.1"/>
    </source>
</evidence>
<dbReference type="PANTHER" id="PTHR16166">
    <property type="entry name" value="VACUOLAR PROTEIN SORTING-ASSOCIATED PROTEIN VPS13"/>
    <property type="match status" value="1"/>
</dbReference>
<evidence type="ECO:0000313" key="5">
    <source>
        <dbReference type="Proteomes" id="UP000692954"/>
    </source>
</evidence>
<comment type="caution">
    <text evidence="4">The sequence shown here is derived from an EMBL/GenBank/DDBJ whole genome shotgun (WGS) entry which is preliminary data.</text>
</comment>
<dbReference type="Pfam" id="PF25036">
    <property type="entry name" value="VPS13_VAB"/>
    <property type="match status" value="1"/>
</dbReference>
<comment type="similarity">
    <text evidence="1">Belongs to the VPS13 family.</text>
</comment>
<keyword evidence="2" id="KW-0175">Coiled coil</keyword>
<dbReference type="Proteomes" id="UP000692954">
    <property type="component" value="Unassembled WGS sequence"/>
</dbReference>
<keyword evidence="5" id="KW-1185">Reference proteome</keyword>
<dbReference type="OrthoDB" id="286316at2759"/>
<proteinExistence type="inferred from homology"/>